<sequence>MSGCCDRDGARFDDVEDHVHIIKRLLRHRHVRLSSPAVRSWLLSSLNLDSAPLAMQFVV</sequence>
<accession>A0A0A9CB55</accession>
<dbReference type="AlphaFoldDB" id="A0A0A9CB55"/>
<reference evidence="1" key="2">
    <citation type="journal article" date="2015" name="Data Brief">
        <title>Shoot transcriptome of the giant reed, Arundo donax.</title>
        <authorList>
            <person name="Barrero R.A."/>
            <person name="Guerrero F.D."/>
            <person name="Moolhuijzen P."/>
            <person name="Goolsby J.A."/>
            <person name="Tidwell J."/>
            <person name="Bellgard S.E."/>
            <person name="Bellgard M.I."/>
        </authorList>
    </citation>
    <scope>NUCLEOTIDE SEQUENCE</scope>
    <source>
        <tissue evidence="1">Shoot tissue taken approximately 20 cm above the soil surface</tissue>
    </source>
</reference>
<dbReference type="EMBL" id="GBRH01224351">
    <property type="protein sequence ID" value="JAD73544.1"/>
    <property type="molecule type" value="Transcribed_RNA"/>
</dbReference>
<reference evidence="1" key="1">
    <citation type="submission" date="2014-09" db="EMBL/GenBank/DDBJ databases">
        <authorList>
            <person name="Magalhaes I.L.F."/>
            <person name="Oliveira U."/>
            <person name="Santos F.R."/>
            <person name="Vidigal T.H.D.A."/>
            <person name="Brescovit A.D."/>
            <person name="Santos A.J."/>
        </authorList>
    </citation>
    <scope>NUCLEOTIDE SEQUENCE</scope>
    <source>
        <tissue evidence="1">Shoot tissue taken approximately 20 cm above the soil surface</tissue>
    </source>
</reference>
<protein>
    <submittedName>
        <fullName evidence="1">Uncharacterized protein</fullName>
    </submittedName>
</protein>
<name>A0A0A9CB55_ARUDO</name>
<evidence type="ECO:0000313" key="1">
    <source>
        <dbReference type="EMBL" id="JAD73544.1"/>
    </source>
</evidence>
<proteinExistence type="predicted"/>
<organism evidence="1">
    <name type="scientific">Arundo donax</name>
    <name type="common">Giant reed</name>
    <name type="synonym">Donax arundinaceus</name>
    <dbReference type="NCBI Taxonomy" id="35708"/>
    <lineage>
        <taxon>Eukaryota</taxon>
        <taxon>Viridiplantae</taxon>
        <taxon>Streptophyta</taxon>
        <taxon>Embryophyta</taxon>
        <taxon>Tracheophyta</taxon>
        <taxon>Spermatophyta</taxon>
        <taxon>Magnoliopsida</taxon>
        <taxon>Liliopsida</taxon>
        <taxon>Poales</taxon>
        <taxon>Poaceae</taxon>
        <taxon>PACMAD clade</taxon>
        <taxon>Arundinoideae</taxon>
        <taxon>Arundineae</taxon>
        <taxon>Arundo</taxon>
    </lineage>
</organism>